<dbReference type="EMBL" id="DUFJ01000114">
    <property type="protein sequence ID" value="HIH33615.1"/>
    <property type="molecule type" value="Genomic_DNA"/>
</dbReference>
<keyword evidence="1" id="KW-1133">Transmembrane helix</keyword>
<reference evidence="4" key="1">
    <citation type="journal article" date="2020" name="bioRxiv">
        <title>A rank-normalized archaeal taxonomy based on genome phylogeny resolves widespread incomplete and uneven classifications.</title>
        <authorList>
            <person name="Rinke C."/>
            <person name="Chuvochina M."/>
            <person name="Mussig A.J."/>
            <person name="Chaumeil P.-A."/>
            <person name="Waite D.W."/>
            <person name="Whitman W.B."/>
            <person name="Parks D.H."/>
            <person name="Hugenholtz P."/>
        </authorList>
    </citation>
    <scope>NUCLEOTIDE SEQUENCE [LARGE SCALE GENOMIC DNA]</scope>
</reference>
<sequence>MAESLECKDCGKSFASPEALQMHSQAKHSKPSNEKASAKAKSKAFGRIAKYAVAVVVIVLIAYALLSLSSNEKVLPPTDLEGHVEESPKSHVLKEPMDILVQKHMLEHADGSGLPGVVINYNCIEFSCETGLVGKLEAFASKYSHVYVAPFAKMSVKIALTRHGKIETMDSFDEAKIEAFIRAG</sequence>
<evidence type="ECO:0000313" key="4">
    <source>
        <dbReference type="Proteomes" id="UP000527315"/>
    </source>
</evidence>
<keyword evidence="1" id="KW-0812">Transmembrane</keyword>
<feature type="domain" description="C2H2-type" evidence="2">
    <location>
        <begin position="5"/>
        <end position="33"/>
    </location>
</feature>
<dbReference type="SMART" id="SM00355">
    <property type="entry name" value="ZnF_C2H2"/>
    <property type="match status" value="1"/>
</dbReference>
<dbReference type="PROSITE" id="PS50157">
    <property type="entry name" value="ZINC_FINGER_C2H2_2"/>
    <property type="match status" value="1"/>
</dbReference>
<accession>A0A7J4KYT1</accession>
<dbReference type="Proteomes" id="UP000527315">
    <property type="component" value="Unassembled WGS sequence"/>
</dbReference>
<evidence type="ECO:0000313" key="3">
    <source>
        <dbReference type="EMBL" id="HIH33615.1"/>
    </source>
</evidence>
<name>A0A7J4KYT1_9ARCH</name>
<gene>
    <name evidence="3" type="ORF">HA227_05205</name>
</gene>
<evidence type="ECO:0000259" key="2">
    <source>
        <dbReference type="PROSITE" id="PS50157"/>
    </source>
</evidence>
<feature type="transmembrane region" description="Helical" evidence="1">
    <location>
        <begin position="48"/>
        <end position="66"/>
    </location>
</feature>
<dbReference type="PROSITE" id="PS00028">
    <property type="entry name" value="ZINC_FINGER_C2H2_1"/>
    <property type="match status" value="1"/>
</dbReference>
<dbReference type="InterPro" id="IPR013087">
    <property type="entry name" value="Znf_C2H2_type"/>
</dbReference>
<organism evidence="3 4">
    <name type="scientific">Candidatus Iainarchaeum sp</name>
    <dbReference type="NCBI Taxonomy" id="3101447"/>
    <lineage>
        <taxon>Archaea</taxon>
        <taxon>Candidatus Iainarchaeota</taxon>
        <taxon>Candidatus Iainarchaeia</taxon>
        <taxon>Candidatus Iainarchaeales</taxon>
        <taxon>Candidatus Iainarchaeaceae</taxon>
        <taxon>Candidatus Iainarchaeum</taxon>
    </lineage>
</organism>
<proteinExistence type="predicted"/>
<evidence type="ECO:0000256" key="1">
    <source>
        <dbReference type="SAM" id="Phobius"/>
    </source>
</evidence>
<keyword evidence="1" id="KW-0472">Membrane</keyword>
<protein>
    <submittedName>
        <fullName evidence="3">DUF3105 domain-containing protein</fullName>
    </submittedName>
</protein>
<comment type="caution">
    <text evidence="3">The sequence shown here is derived from an EMBL/GenBank/DDBJ whole genome shotgun (WGS) entry which is preliminary data.</text>
</comment>
<dbReference type="AlphaFoldDB" id="A0A7J4KYT1"/>